<dbReference type="Pfam" id="PF02080">
    <property type="entry name" value="TrkA_C"/>
    <property type="match status" value="1"/>
</dbReference>
<dbReference type="InterPro" id="IPR003148">
    <property type="entry name" value="RCK_N"/>
</dbReference>
<keyword evidence="5" id="KW-0520">NAD</keyword>
<dbReference type="InterPro" id="IPR006037">
    <property type="entry name" value="RCK_C"/>
</dbReference>
<feature type="domain" description="RCK C-terminal" evidence="8">
    <location>
        <begin position="137"/>
        <end position="218"/>
    </location>
</feature>
<keyword evidence="2" id="KW-0813">Transport</keyword>
<proteinExistence type="predicted"/>
<dbReference type="Gene3D" id="3.30.70.1450">
    <property type="entry name" value="Regulator of K+ conductance, C-terminal domain"/>
    <property type="match status" value="1"/>
</dbReference>
<dbReference type="RefSeq" id="WP_309954996.1">
    <property type="nucleotide sequence ID" value="NZ_CP136414.1"/>
</dbReference>
<dbReference type="InterPro" id="IPR036721">
    <property type="entry name" value="RCK_C_sf"/>
</dbReference>
<gene>
    <name evidence="9" type="ORF">J2S36_000394</name>
</gene>
<evidence type="ECO:0000259" key="8">
    <source>
        <dbReference type="PROSITE" id="PS51202"/>
    </source>
</evidence>
<evidence type="ECO:0000259" key="7">
    <source>
        <dbReference type="PROSITE" id="PS51201"/>
    </source>
</evidence>
<dbReference type="PANTHER" id="PTHR43833:SF5">
    <property type="entry name" value="TRK SYSTEM POTASSIUM UPTAKE PROTEIN TRKA"/>
    <property type="match status" value="1"/>
</dbReference>
<accession>A0ABU1T1V3</accession>
<dbReference type="PROSITE" id="PS51202">
    <property type="entry name" value="RCK_C"/>
    <property type="match status" value="1"/>
</dbReference>
<dbReference type="SUPFAM" id="SSF116726">
    <property type="entry name" value="TrkA C-terminal domain-like"/>
    <property type="match status" value="1"/>
</dbReference>
<keyword evidence="4" id="KW-0630">Potassium</keyword>
<feature type="domain" description="RCK N-terminal" evidence="7">
    <location>
        <begin position="1"/>
        <end position="117"/>
    </location>
</feature>
<evidence type="ECO:0000256" key="3">
    <source>
        <dbReference type="ARBA" id="ARBA00022538"/>
    </source>
</evidence>
<keyword evidence="3" id="KW-0633">Potassium transport</keyword>
<dbReference type="InterPro" id="IPR006036">
    <property type="entry name" value="K_uptake_TrkA"/>
</dbReference>
<protein>
    <recommendedName>
        <fullName evidence="1">Trk system potassium uptake protein TrkA</fullName>
    </recommendedName>
</protein>
<sequence>MKVMIAGAGSVGRSIAQELIQRKYSITLIDSDPHAMRIARVPKANWVLADACEVATLKDIGLENFDVVVAATGDDKVNLVLGLLAKTEFGVPRVVGRVNNPSNEWLFNDSWGIDFAVSTPKIMTMVIDEAVASGELIKTSEFDNGQCALYQAVVSPDSITIGNRLVDLRLPEPFFISAIVREGVPLPAQGAIQLVAQDRLIIMGYQASKAEMDEVTRLFGPAQTELENSPVASA</sequence>
<evidence type="ECO:0000313" key="10">
    <source>
        <dbReference type="Proteomes" id="UP001266099"/>
    </source>
</evidence>
<keyword evidence="6" id="KW-0406">Ion transport</keyword>
<dbReference type="SUPFAM" id="SSF51735">
    <property type="entry name" value="NAD(P)-binding Rossmann-fold domains"/>
    <property type="match status" value="1"/>
</dbReference>
<comment type="caution">
    <text evidence="9">The sequence shown here is derived from an EMBL/GenBank/DDBJ whole genome shotgun (WGS) entry which is preliminary data.</text>
</comment>
<dbReference type="Pfam" id="PF02254">
    <property type="entry name" value="TrkA_N"/>
    <property type="match status" value="1"/>
</dbReference>
<evidence type="ECO:0000256" key="2">
    <source>
        <dbReference type="ARBA" id="ARBA00022448"/>
    </source>
</evidence>
<reference evidence="9 10" key="1">
    <citation type="submission" date="2023-07" db="EMBL/GenBank/DDBJ databases">
        <title>Sequencing the genomes of 1000 actinobacteria strains.</title>
        <authorList>
            <person name="Klenk H.-P."/>
        </authorList>
    </citation>
    <scope>NUCLEOTIDE SEQUENCE [LARGE SCALE GENOMIC DNA]</scope>
    <source>
        <strain evidence="9 10">DSM 15539</strain>
    </source>
</reference>
<evidence type="ECO:0000256" key="6">
    <source>
        <dbReference type="ARBA" id="ARBA00023065"/>
    </source>
</evidence>
<dbReference type="InterPro" id="IPR036291">
    <property type="entry name" value="NAD(P)-bd_dom_sf"/>
</dbReference>
<evidence type="ECO:0000256" key="4">
    <source>
        <dbReference type="ARBA" id="ARBA00022958"/>
    </source>
</evidence>
<evidence type="ECO:0000256" key="1">
    <source>
        <dbReference type="ARBA" id="ARBA00017378"/>
    </source>
</evidence>
<organism evidence="9 10">
    <name type="scientific">Arcanobacterium hippocoleae</name>
    <dbReference type="NCBI Taxonomy" id="149017"/>
    <lineage>
        <taxon>Bacteria</taxon>
        <taxon>Bacillati</taxon>
        <taxon>Actinomycetota</taxon>
        <taxon>Actinomycetes</taxon>
        <taxon>Actinomycetales</taxon>
        <taxon>Actinomycetaceae</taxon>
        <taxon>Arcanobacterium</taxon>
    </lineage>
</organism>
<dbReference type="PRINTS" id="PR00335">
    <property type="entry name" value="KUPTAKETRKA"/>
</dbReference>
<dbReference type="Proteomes" id="UP001266099">
    <property type="component" value="Unassembled WGS sequence"/>
</dbReference>
<evidence type="ECO:0000256" key="5">
    <source>
        <dbReference type="ARBA" id="ARBA00023027"/>
    </source>
</evidence>
<dbReference type="EMBL" id="JAVDUJ010000001">
    <property type="protein sequence ID" value="MDR6938851.1"/>
    <property type="molecule type" value="Genomic_DNA"/>
</dbReference>
<dbReference type="PROSITE" id="PS51201">
    <property type="entry name" value="RCK_N"/>
    <property type="match status" value="1"/>
</dbReference>
<dbReference type="Gene3D" id="3.40.50.720">
    <property type="entry name" value="NAD(P)-binding Rossmann-like Domain"/>
    <property type="match status" value="1"/>
</dbReference>
<keyword evidence="10" id="KW-1185">Reference proteome</keyword>
<name>A0ABU1T1V3_9ACTO</name>
<dbReference type="PANTHER" id="PTHR43833">
    <property type="entry name" value="POTASSIUM CHANNEL PROTEIN 2-RELATED-RELATED"/>
    <property type="match status" value="1"/>
</dbReference>
<evidence type="ECO:0000313" key="9">
    <source>
        <dbReference type="EMBL" id="MDR6938851.1"/>
    </source>
</evidence>
<dbReference type="InterPro" id="IPR050721">
    <property type="entry name" value="Trk_Ktr_HKT_K-transport"/>
</dbReference>